<dbReference type="Pfam" id="PF07690">
    <property type="entry name" value="MFS_1"/>
    <property type="match status" value="1"/>
</dbReference>
<keyword evidence="4" id="KW-0812">Transmembrane</keyword>
<keyword evidence="4" id="KW-0472">Membrane</keyword>
<evidence type="ECO:0000259" key="5">
    <source>
        <dbReference type="PROSITE" id="PS50850"/>
    </source>
</evidence>
<dbReference type="InterPro" id="IPR020846">
    <property type="entry name" value="MFS_dom"/>
</dbReference>
<organism evidence="6 7">
    <name type="scientific">Gonapodya prolifera (strain JEL478)</name>
    <name type="common">Monoblepharis prolifera</name>
    <dbReference type="NCBI Taxonomy" id="1344416"/>
    <lineage>
        <taxon>Eukaryota</taxon>
        <taxon>Fungi</taxon>
        <taxon>Fungi incertae sedis</taxon>
        <taxon>Chytridiomycota</taxon>
        <taxon>Chytridiomycota incertae sedis</taxon>
        <taxon>Monoblepharidomycetes</taxon>
        <taxon>Monoblepharidales</taxon>
        <taxon>Gonapodyaceae</taxon>
        <taxon>Gonapodya</taxon>
    </lineage>
</organism>
<accession>A0A139ADT1</accession>
<comment type="similarity">
    <text evidence="2">Belongs to the major facilitator superfamily. Monocarboxylate porter (TC 2.A.1.13) family.</text>
</comment>
<dbReference type="SUPFAM" id="SSF103473">
    <property type="entry name" value="MFS general substrate transporter"/>
    <property type="match status" value="1"/>
</dbReference>
<protein>
    <submittedName>
        <fullName evidence="6">MFS general substrate transporter</fullName>
    </submittedName>
</protein>
<evidence type="ECO:0000313" key="6">
    <source>
        <dbReference type="EMBL" id="KXS14951.1"/>
    </source>
</evidence>
<feature type="transmembrane region" description="Helical" evidence="4">
    <location>
        <begin position="246"/>
        <end position="266"/>
    </location>
</feature>
<feature type="transmembrane region" description="Helical" evidence="4">
    <location>
        <begin position="420"/>
        <end position="439"/>
    </location>
</feature>
<feature type="transmembrane region" description="Helical" evidence="4">
    <location>
        <begin position="158"/>
        <end position="177"/>
    </location>
</feature>
<name>A0A139ADT1_GONPJ</name>
<dbReference type="GO" id="GO:0022857">
    <property type="term" value="F:transmembrane transporter activity"/>
    <property type="evidence" value="ECO:0007669"/>
    <property type="project" value="InterPro"/>
</dbReference>
<dbReference type="OMA" id="APYHAGW"/>
<dbReference type="AlphaFoldDB" id="A0A139ADT1"/>
<dbReference type="OrthoDB" id="2213137at2759"/>
<gene>
    <name evidence="6" type="ORF">M427DRAFT_57097</name>
</gene>
<feature type="transmembrane region" description="Helical" evidence="4">
    <location>
        <begin position="451"/>
        <end position="476"/>
    </location>
</feature>
<feature type="region of interest" description="Disordered" evidence="3">
    <location>
        <begin position="1"/>
        <end position="55"/>
    </location>
</feature>
<evidence type="ECO:0000313" key="7">
    <source>
        <dbReference type="Proteomes" id="UP000070544"/>
    </source>
</evidence>
<keyword evidence="7" id="KW-1185">Reference proteome</keyword>
<feature type="transmembrane region" description="Helical" evidence="4">
    <location>
        <begin position="356"/>
        <end position="375"/>
    </location>
</feature>
<evidence type="ECO:0000256" key="1">
    <source>
        <dbReference type="ARBA" id="ARBA00004141"/>
    </source>
</evidence>
<feature type="transmembrane region" description="Helical" evidence="4">
    <location>
        <begin position="381"/>
        <end position="408"/>
    </location>
</feature>
<sequence>MTSNHGTNGAERDGTHIASPLSDENIEKQPLDVRLETPSRTESDDSPGERDDKAGITVFTLGTEERKGDAMSFAPPPYVIPDGGYGWVIVYAVFMITFICVGLPSAWGVYQRQFYYEQYFPGATNFQLAFIGSVGAGCQMLFGSAGGRVSDKIGPRNTALLGTVFMTTGLVLASFATQVWHLYLTYGIITGIGAGFAWVPSAAVTPSWFLKRRGTAVGIAAAGGGFGGMALGPMGQALLDHLGWQWALRVTGFVTFAVLASSALLLRLPPGAVVRPRGPFLDWKMFSSGTFLRLLAMGFLIAWPYFLPFHFISEYAFDQGYSKEIGAMLTALMNATAGVGRILTGLLSDKVGHLNMVMVSFAVPAFSILVLWTLTGTSLPMMIVFSVAFGAFSGGFIVLLPVSAAFAFGTQGLGTTLGMLQLGWVSGFMAGSPTAGAIIDAYTTTDNDGNILRVNFIPAMMFGGAMYVGGLFFATWERVVASKGKVWIKV</sequence>
<reference evidence="6 7" key="1">
    <citation type="journal article" date="2015" name="Genome Biol. Evol.">
        <title>Phylogenomic analyses indicate that early fungi evolved digesting cell walls of algal ancestors of land plants.</title>
        <authorList>
            <person name="Chang Y."/>
            <person name="Wang S."/>
            <person name="Sekimoto S."/>
            <person name="Aerts A.L."/>
            <person name="Choi C."/>
            <person name="Clum A."/>
            <person name="LaButti K.M."/>
            <person name="Lindquist E.A."/>
            <person name="Yee Ngan C."/>
            <person name="Ohm R.A."/>
            <person name="Salamov A.A."/>
            <person name="Grigoriev I.V."/>
            <person name="Spatafora J.W."/>
            <person name="Berbee M.L."/>
        </authorList>
    </citation>
    <scope>NUCLEOTIDE SEQUENCE [LARGE SCALE GENOMIC DNA]</scope>
    <source>
        <strain evidence="6 7">JEL478</strain>
    </source>
</reference>
<dbReference type="PROSITE" id="PS50850">
    <property type="entry name" value="MFS"/>
    <property type="match status" value="1"/>
</dbReference>
<dbReference type="InterPro" id="IPR011701">
    <property type="entry name" value="MFS"/>
</dbReference>
<evidence type="ECO:0000256" key="2">
    <source>
        <dbReference type="ARBA" id="ARBA00006727"/>
    </source>
</evidence>
<feature type="transmembrane region" description="Helical" evidence="4">
    <location>
        <begin position="286"/>
        <end position="305"/>
    </location>
</feature>
<dbReference type="Gene3D" id="1.20.1250.20">
    <property type="entry name" value="MFS general substrate transporter like domains"/>
    <property type="match status" value="2"/>
</dbReference>
<feature type="compositionally biased region" description="Basic and acidic residues" evidence="3">
    <location>
        <begin position="25"/>
        <end position="54"/>
    </location>
</feature>
<evidence type="ECO:0000256" key="4">
    <source>
        <dbReference type="SAM" id="Phobius"/>
    </source>
</evidence>
<dbReference type="Proteomes" id="UP000070544">
    <property type="component" value="Unassembled WGS sequence"/>
</dbReference>
<feature type="transmembrane region" description="Helical" evidence="4">
    <location>
        <begin position="126"/>
        <end position="146"/>
    </location>
</feature>
<proteinExistence type="inferred from homology"/>
<dbReference type="GO" id="GO:0016020">
    <property type="term" value="C:membrane"/>
    <property type="evidence" value="ECO:0007669"/>
    <property type="project" value="UniProtKB-SubCell"/>
</dbReference>
<dbReference type="InterPro" id="IPR050327">
    <property type="entry name" value="Proton-linked_MCT"/>
</dbReference>
<keyword evidence="4" id="KW-1133">Transmembrane helix</keyword>
<dbReference type="PANTHER" id="PTHR11360:SF284">
    <property type="entry name" value="EG:103B4.3 PROTEIN-RELATED"/>
    <property type="match status" value="1"/>
</dbReference>
<feature type="transmembrane region" description="Helical" evidence="4">
    <location>
        <begin position="85"/>
        <end position="106"/>
    </location>
</feature>
<dbReference type="EMBL" id="KQ965765">
    <property type="protein sequence ID" value="KXS14951.1"/>
    <property type="molecule type" value="Genomic_DNA"/>
</dbReference>
<feature type="transmembrane region" description="Helical" evidence="4">
    <location>
        <begin position="183"/>
        <end position="204"/>
    </location>
</feature>
<feature type="domain" description="Major facilitator superfamily (MFS) profile" evidence="5">
    <location>
        <begin position="85"/>
        <end position="481"/>
    </location>
</feature>
<feature type="transmembrane region" description="Helical" evidence="4">
    <location>
        <begin position="216"/>
        <end position="234"/>
    </location>
</feature>
<comment type="subcellular location">
    <subcellularLocation>
        <location evidence="1">Membrane</location>
        <topology evidence="1">Multi-pass membrane protein</topology>
    </subcellularLocation>
</comment>
<dbReference type="PANTHER" id="PTHR11360">
    <property type="entry name" value="MONOCARBOXYLATE TRANSPORTER"/>
    <property type="match status" value="1"/>
</dbReference>
<dbReference type="InterPro" id="IPR036259">
    <property type="entry name" value="MFS_trans_sf"/>
</dbReference>
<feature type="transmembrane region" description="Helical" evidence="4">
    <location>
        <begin position="325"/>
        <end position="344"/>
    </location>
</feature>
<evidence type="ECO:0000256" key="3">
    <source>
        <dbReference type="SAM" id="MobiDB-lite"/>
    </source>
</evidence>